<name>A0AA48RC44_9ZZZZ</name>
<protein>
    <submittedName>
        <fullName evidence="2">Uncharacterized protein</fullName>
    </submittedName>
</protein>
<gene>
    <name evidence="2" type="ORF">AMST5_00836</name>
</gene>
<evidence type="ECO:0000256" key="1">
    <source>
        <dbReference type="SAM" id="Phobius"/>
    </source>
</evidence>
<reference evidence="2" key="1">
    <citation type="submission" date="2023-07" db="EMBL/GenBank/DDBJ databases">
        <authorList>
            <person name="Pelsma A.J. K."/>
        </authorList>
    </citation>
    <scope>NUCLEOTIDE SEQUENCE</scope>
</reference>
<evidence type="ECO:0000313" key="2">
    <source>
        <dbReference type="EMBL" id="CAJ0855468.1"/>
    </source>
</evidence>
<dbReference type="EMBL" id="OY288114">
    <property type="protein sequence ID" value="CAJ0855468.1"/>
    <property type="molecule type" value="Genomic_DNA"/>
</dbReference>
<keyword evidence="1" id="KW-1133">Transmembrane helix</keyword>
<keyword evidence="1" id="KW-0472">Membrane</keyword>
<keyword evidence="1" id="KW-0812">Transmembrane</keyword>
<proteinExistence type="predicted"/>
<sequence length="69" mass="7214">MSGHVIGEIRSAIKLHGKRLVDILYNASVFSTISVGAALLILIIVGLAITGKVIHVPVFHPDIPVTSGS</sequence>
<feature type="transmembrane region" description="Helical" evidence="1">
    <location>
        <begin position="23"/>
        <end position="49"/>
    </location>
</feature>
<dbReference type="AlphaFoldDB" id="A0AA48RC44"/>
<accession>A0AA48RC44</accession>
<organism evidence="2">
    <name type="scientific">freshwater sediment metagenome</name>
    <dbReference type="NCBI Taxonomy" id="556182"/>
    <lineage>
        <taxon>unclassified sequences</taxon>
        <taxon>metagenomes</taxon>
        <taxon>ecological metagenomes</taxon>
    </lineage>
</organism>